<evidence type="ECO:0000313" key="2">
    <source>
        <dbReference type="EMBL" id="MSU02037.1"/>
    </source>
</evidence>
<organism evidence="2 3">
    <name type="scientific">Tissierella pigra</name>
    <dbReference type="NCBI Taxonomy" id="2607614"/>
    <lineage>
        <taxon>Bacteria</taxon>
        <taxon>Bacillati</taxon>
        <taxon>Bacillota</taxon>
        <taxon>Tissierellia</taxon>
        <taxon>Tissierellales</taxon>
        <taxon>Tissierellaceae</taxon>
        <taxon>Tissierella</taxon>
    </lineage>
</organism>
<evidence type="ECO:0000256" key="1">
    <source>
        <dbReference type="SAM" id="Phobius"/>
    </source>
</evidence>
<keyword evidence="1" id="KW-0472">Membrane</keyword>
<comment type="caution">
    <text evidence="2">The sequence shown here is derived from an EMBL/GenBank/DDBJ whole genome shotgun (WGS) entry which is preliminary data.</text>
</comment>
<dbReference type="AlphaFoldDB" id="A0A6N7XW59"/>
<protein>
    <submittedName>
        <fullName evidence="2">Uncharacterized protein</fullName>
    </submittedName>
</protein>
<sequence>MEKKTNKFVIPVLIALLFMNFFLLNKVINIDNRLNHLSSNVNGINDHVSRTLDGLSHDISSKLEKQASIINDFYYEFGSIQDGNVDISLSVSPKSISNDDKFYFSYKIGDSDYSLMEAVSSDGINYNSSINIPMKDTLNLNFVIDNGTTKKIEHLENLPAFEWQLLESFRVSTRGGYSYVNPSKSLSFTNATYGFEHFLKKKDENASLRDVSLTLKHNNNIIKTYPMEEDPMETHDSYIYYLATIDDFTLKLDTNDTFEIYITAKDMRGFSIKANIDKFTIDKNGNIISDFDHTENIIIY</sequence>
<feature type="transmembrane region" description="Helical" evidence="1">
    <location>
        <begin position="7"/>
        <end position="24"/>
    </location>
</feature>
<gene>
    <name evidence="2" type="ORF">FYJ83_11205</name>
</gene>
<keyword evidence="1" id="KW-0812">Transmembrane</keyword>
<dbReference type="Proteomes" id="UP000469523">
    <property type="component" value="Unassembled WGS sequence"/>
</dbReference>
<reference evidence="2 3" key="1">
    <citation type="submission" date="2019-09" db="EMBL/GenBank/DDBJ databases">
        <title>In-depth cultivation of the pig gut microbiome towards novel bacterial diversity and tailored functional studies.</title>
        <authorList>
            <person name="Wylensek D."/>
            <person name="Hitch T.C.A."/>
            <person name="Clavel T."/>
        </authorList>
    </citation>
    <scope>NUCLEOTIDE SEQUENCE [LARGE SCALE GENOMIC DNA]</scope>
    <source>
        <strain evidence="2 3">WCA3-693-APC-4?</strain>
    </source>
</reference>
<keyword evidence="1" id="KW-1133">Transmembrane helix</keyword>
<name>A0A6N7XW59_9FIRM</name>
<dbReference type="EMBL" id="VUNQ01000023">
    <property type="protein sequence ID" value="MSU02037.1"/>
    <property type="molecule type" value="Genomic_DNA"/>
</dbReference>
<keyword evidence="3" id="KW-1185">Reference proteome</keyword>
<accession>A0A6N7XW59</accession>
<dbReference type="RefSeq" id="WP_154440654.1">
    <property type="nucleotide sequence ID" value="NZ_VUNQ01000023.1"/>
</dbReference>
<proteinExistence type="predicted"/>
<evidence type="ECO:0000313" key="3">
    <source>
        <dbReference type="Proteomes" id="UP000469523"/>
    </source>
</evidence>